<comment type="caution">
    <text evidence="2">The sequence shown here is derived from an EMBL/GenBank/DDBJ whole genome shotgun (WGS) entry which is preliminary data.</text>
</comment>
<sequence length="190" mass="20812">MTSQTILCALLALAAVPAWADEVGQYAAESRAIVTPFMQQLMAENRKAIMEGGLESAIGVCKKIAPRMAGDISRQHGIRLTRVSLKVRNPLLGTADAWEQETLQQFEARLAKGEKPEALEAAEIVSEPNGRYFRYMKGIVLQQGCVACHGTSEQMSAKVKARLTEDYPYDQATGYTPGQLRGGVSIKRRL</sequence>
<dbReference type="EMBL" id="MLJW01000021">
    <property type="protein sequence ID" value="OIR11083.1"/>
    <property type="molecule type" value="Genomic_DNA"/>
</dbReference>
<dbReference type="Pfam" id="PF11845">
    <property type="entry name" value="Tll0287-like"/>
    <property type="match status" value="1"/>
</dbReference>
<accession>A0A1J5SSW4</accession>
<dbReference type="AlphaFoldDB" id="A0A1J5SSW4"/>
<feature type="domain" description="Tll0287-like" evidence="1">
    <location>
        <begin position="41"/>
        <end position="187"/>
    </location>
</feature>
<proteinExistence type="predicted"/>
<gene>
    <name evidence="2" type="ORF">GALL_72570</name>
</gene>
<reference evidence="2" key="1">
    <citation type="submission" date="2016-10" db="EMBL/GenBank/DDBJ databases">
        <title>Sequence of Gallionella enrichment culture.</title>
        <authorList>
            <person name="Poehlein A."/>
            <person name="Muehling M."/>
            <person name="Daniel R."/>
        </authorList>
    </citation>
    <scope>NUCLEOTIDE SEQUENCE</scope>
</reference>
<dbReference type="InterPro" id="IPR021796">
    <property type="entry name" value="Tll0287-like_dom"/>
</dbReference>
<name>A0A1J5SSW4_9ZZZZ</name>
<evidence type="ECO:0000313" key="2">
    <source>
        <dbReference type="EMBL" id="OIR11083.1"/>
    </source>
</evidence>
<evidence type="ECO:0000259" key="1">
    <source>
        <dbReference type="Pfam" id="PF11845"/>
    </source>
</evidence>
<protein>
    <recommendedName>
        <fullName evidence="1">Tll0287-like domain-containing protein</fullName>
    </recommendedName>
</protein>
<organism evidence="2">
    <name type="scientific">mine drainage metagenome</name>
    <dbReference type="NCBI Taxonomy" id="410659"/>
    <lineage>
        <taxon>unclassified sequences</taxon>
        <taxon>metagenomes</taxon>
        <taxon>ecological metagenomes</taxon>
    </lineage>
</organism>